<reference evidence="2 3" key="1">
    <citation type="submission" date="2019-12" db="EMBL/GenBank/DDBJ databases">
        <title>Neisseriaceae gen. nov. sp. Genome sequencing and assembly.</title>
        <authorList>
            <person name="Liu Z."/>
            <person name="Li A."/>
        </authorList>
    </citation>
    <scope>NUCLEOTIDE SEQUENCE [LARGE SCALE GENOMIC DNA]</scope>
    <source>
        <strain evidence="2 3">B2N2-7</strain>
    </source>
</reference>
<dbReference type="AlphaFoldDB" id="A0A845BNA3"/>
<dbReference type="Proteomes" id="UP000467214">
    <property type="component" value="Unassembled WGS sequence"/>
</dbReference>
<dbReference type="EMBL" id="WSSB01000006">
    <property type="protein sequence ID" value="MXR36880.1"/>
    <property type="molecule type" value="Genomic_DNA"/>
</dbReference>
<evidence type="ECO:0000313" key="3">
    <source>
        <dbReference type="Proteomes" id="UP000467214"/>
    </source>
</evidence>
<comment type="caution">
    <text evidence="2">The sequence shown here is derived from an EMBL/GenBank/DDBJ whole genome shotgun (WGS) entry which is preliminary data.</text>
</comment>
<protein>
    <submittedName>
        <fullName evidence="2">Uncharacterized protein</fullName>
    </submittedName>
</protein>
<proteinExistence type="predicted"/>
<feature type="signal peptide" evidence="1">
    <location>
        <begin position="1"/>
        <end position="17"/>
    </location>
</feature>
<dbReference type="RefSeq" id="WP_160796165.1">
    <property type="nucleotide sequence ID" value="NZ_WSSB01000006.1"/>
</dbReference>
<gene>
    <name evidence="2" type="ORF">GQF02_07835</name>
</gene>
<name>A0A845BNA3_9NEIS</name>
<evidence type="ECO:0000256" key="1">
    <source>
        <dbReference type="SAM" id="SignalP"/>
    </source>
</evidence>
<sequence>MRRLALALTLCAGLAGATDCPGLAGRFEIQWPNEAAQPMRVLADSKDGQAAYRVEIGLPDGRWVPQRTRALQGLYRSELGLLPRCGLEVAGYGLFARSRAFAWTGLPGAGQAEWAFWAGKALLPVQRLGD</sequence>
<feature type="chain" id="PRO_5032324111" evidence="1">
    <location>
        <begin position="18"/>
        <end position="130"/>
    </location>
</feature>
<keyword evidence="3" id="KW-1185">Reference proteome</keyword>
<keyword evidence="1" id="KW-0732">Signal</keyword>
<evidence type="ECO:0000313" key="2">
    <source>
        <dbReference type="EMBL" id="MXR36880.1"/>
    </source>
</evidence>
<organism evidence="2 3">
    <name type="scientific">Craterilacuibacter sinensis</name>
    <dbReference type="NCBI Taxonomy" id="2686017"/>
    <lineage>
        <taxon>Bacteria</taxon>
        <taxon>Pseudomonadati</taxon>
        <taxon>Pseudomonadota</taxon>
        <taxon>Betaproteobacteria</taxon>
        <taxon>Neisseriales</taxon>
        <taxon>Neisseriaceae</taxon>
        <taxon>Craterilacuibacter</taxon>
    </lineage>
</organism>
<accession>A0A845BNA3</accession>